<dbReference type="OrthoDB" id="420502at2759"/>
<evidence type="ECO:0000313" key="4">
    <source>
        <dbReference type="Proteomes" id="UP000186817"/>
    </source>
</evidence>
<sequence>VVGGFILFMVAALWTWLSLSRSDEDPKPSHVVFLTSKYQRRYALFETERLIRRTLAGVVPVETPISLQQLHILYKCTIADIRVGRGMSAETKRALWQWTQCEIDVGSLSACGSGTASARLAYGRPESEPKTLFTFIGALLPIDSSPALQMGCLGIVVSVSLFLYCRYKPYHSPEWNWHCGGGKLLGEAAKLDAPSFFAIRAPQVEISILQGLHGLNPKAAVVYGKTVSFASGTVISAAVVALAAVLAVAAANHPTATLTQSGNKHKHNPSSNNGNDSDSDSGQLTVDSGMQPSELGGKGVMRAAAIALAPSHRAHGSVVWLWIASCAVRPSREEVQQLLETEVAPRDARPIAEAGAAFLAGESAEYPHCDGLPHNGSHVIDTARIFSTSCTWHGNPGLQVTLKETLTFRGILVLKGEIQIMGEQELDGINVSGKMTVIAANASFVGCRNRMKDGEGGALFIQRDLIVSNSGVKFENCRASEGGGLYTFGSFLQDAESMVTFENCTAFRASVASGIPLGYERVGELKAMLFAELRICGLYAGNLFTGGSFLQEAESTATFENCRDGGGARVKTFTQGAKSSAIFRGGLYTLGSFSQEAESTVTFENCTRASVASGSPLGNDVMEVFMLAKGIEPREEFECKSGLTAGVPDIYELQTEAKTRLLPALFFMKKHLHFAVDLGLAMSMKKAAATVVGHGVKQAPVAEPVMLLKLEEALHAAYRNKTFWLSMPRGCNRWAAFGLHAQRSRLVSMDAHTMYWECLQGKQRHLRAGFFWSCPRYNIVEDLDFGAWFLEALSNRLAPADIECVGFNTSTAAEMPPRTIRSMVSLVMASSRRRNLESAKTTLKELPAKKRKPARREFRAGCPLQFSRTASLRISTPASSSDPPPPAVEWRGIIVAHSRRSLKVGITTLSEFRFLKRDDELLAAFFTPVKGDLSNEPLRKARLRQAWNAVCQAEQQREDKGTHVSVSLYEEDVLPSQQLAKIREVFWKRQEAADSLYVAEKPDEDDADEAKGWHTYLTQDLTFEQMKIAVTPLVCRALPQPVSLQLPLGIYNPLILPITLLQIHDNPLVNMFDVISNHSRDIDFAQLEKAFVDANNSGFVWRGPRYDDSCMQCQNAKITAGGIGFFKGTHPKLWLDKLDCFMMWTKEYQRDIIILELNIRKQHVDEWLAQFQQTISVWTDFQLQQGFQSNMFQTLQQHSSKKAPSRMKRPASCKRPASGLRKKPVSNTPVAKKSPRVFIADESYLNKRKAGSLSRTGRPQKDQVWIWGAVLEGCVSTHFIFRILKHPSEAAAGKPRGHAEMLDNLGMLGLSKGDIFVSDSWPATTSAVKAFRRQHELTERTLPHEKVNHSAGEIKNSNGYSTNAIEAKWSLLKRWARRKLGGKLPSHSDRVKWHRLINEYQGRCILKRYQSFWICCQGPVALSAVSLLSRGGCTPEQTVYAYSQWRYHSPVATRIPKLCNKKLACDCGLADACHGDICMLMAAFALPKPTLRLGSANRYKRKVKFAIASRLPIPASVACPISQAAIVATAHNIVLGPGVARVRWPYLEDLINSSVRAFPAWLHENSGCAEGSLRPQASMAPPCCRLDWDAVVEPDISFAKQKMADGLREASYLREYAVAFLRELSRRLQDTSDQLRELQHPDVRKVNPRVHIALFAVLIAGMFWPDTSFLPSLQWGKYTHEGELDARRILNQIQPGPDDEVVCAAGEEDEQLGFRGPSMGPEELLSLRIPFRLIRRFVITQASGKKRCIDDAHLGFQSEFSSDGNRLQFCSAIQPCLHVQALAKAFALRGVDLESWPDSISTFGEDLPHAYRKIPVRCDHSWACIVAHYDPHSKQPRFRRYHGILFGLPLAVSAFNRLPFFMQALARRLLALPLSCDFDDVTCQDFASLAHRSQEQVEELFRMFGYLFAEAKRQQPQTSGDFLGLRHDLSQMQTNGHIKDWVRQRLVDKVQDMIDNARATGLLRPGTASKLFGWHGFLDYGAFGRIARAGLNPLKNRQYAKSESRLTAVLTMAFDTIEAVLALHPSREVPVLPLNRLRVVAASGAAQEGYREGSDGLWIVSPDGQRVGTVAHIDEEVFCLWDQGETMIAQLELLMILQGLLCFPSTFLNSTGTWFVDNVASLMALIKSS</sequence>
<feature type="compositionally biased region" description="Basic residues" evidence="1">
    <location>
        <begin position="1199"/>
        <end position="1212"/>
    </location>
</feature>
<dbReference type="EMBL" id="LSRX01000026">
    <property type="protein sequence ID" value="OLQ13606.1"/>
    <property type="molecule type" value="Genomic_DNA"/>
</dbReference>
<evidence type="ECO:0000313" key="3">
    <source>
        <dbReference type="EMBL" id="OLQ13606.1"/>
    </source>
</evidence>
<name>A0A1Q9F1M8_SYMMI</name>
<dbReference type="Proteomes" id="UP000186817">
    <property type="component" value="Unassembled WGS sequence"/>
</dbReference>
<feature type="compositionally biased region" description="Low complexity" evidence="1">
    <location>
        <begin position="270"/>
        <end position="282"/>
    </location>
</feature>
<evidence type="ECO:0000256" key="1">
    <source>
        <dbReference type="SAM" id="MobiDB-lite"/>
    </source>
</evidence>
<feature type="chain" id="PRO_5012005666" evidence="2">
    <location>
        <begin position="23"/>
        <end position="2129"/>
    </location>
</feature>
<keyword evidence="4" id="KW-1185">Reference proteome</keyword>
<comment type="caution">
    <text evidence="3">The sequence shown here is derived from an EMBL/GenBank/DDBJ whole genome shotgun (WGS) entry which is preliminary data.</text>
</comment>
<feature type="region of interest" description="Disordered" evidence="1">
    <location>
        <begin position="1198"/>
        <end position="1230"/>
    </location>
</feature>
<keyword evidence="2" id="KW-0732">Signal</keyword>
<protein>
    <submittedName>
        <fullName evidence="3">Uncharacterized protein</fullName>
    </submittedName>
</protein>
<accession>A0A1Q9F1M8</accession>
<proteinExistence type="predicted"/>
<reference evidence="3 4" key="1">
    <citation type="submission" date="2016-02" db="EMBL/GenBank/DDBJ databases">
        <title>Genome analysis of coral dinoflagellate symbionts highlights evolutionary adaptations to a symbiotic lifestyle.</title>
        <authorList>
            <person name="Aranda M."/>
            <person name="Li Y."/>
            <person name="Liew Y.J."/>
            <person name="Baumgarten S."/>
            <person name="Simakov O."/>
            <person name="Wilson M."/>
            <person name="Piel J."/>
            <person name="Ashoor H."/>
            <person name="Bougouffa S."/>
            <person name="Bajic V.B."/>
            <person name="Ryu T."/>
            <person name="Ravasi T."/>
            <person name="Bayer T."/>
            <person name="Micklem G."/>
            <person name="Kim H."/>
            <person name="Bhak J."/>
            <person name="Lajeunesse T.C."/>
            <person name="Voolstra C.R."/>
        </authorList>
    </citation>
    <scope>NUCLEOTIDE SEQUENCE [LARGE SCALE GENOMIC DNA]</scope>
    <source>
        <strain evidence="3 4">CCMP2467</strain>
    </source>
</reference>
<feature type="non-terminal residue" evidence="3">
    <location>
        <position position="1"/>
    </location>
</feature>
<feature type="signal peptide" evidence="2">
    <location>
        <begin position="1"/>
        <end position="22"/>
    </location>
</feature>
<evidence type="ECO:0000256" key="2">
    <source>
        <dbReference type="SAM" id="SignalP"/>
    </source>
</evidence>
<organism evidence="3 4">
    <name type="scientific">Symbiodinium microadriaticum</name>
    <name type="common">Dinoflagellate</name>
    <name type="synonym">Zooxanthella microadriatica</name>
    <dbReference type="NCBI Taxonomy" id="2951"/>
    <lineage>
        <taxon>Eukaryota</taxon>
        <taxon>Sar</taxon>
        <taxon>Alveolata</taxon>
        <taxon>Dinophyceae</taxon>
        <taxon>Suessiales</taxon>
        <taxon>Symbiodiniaceae</taxon>
        <taxon>Symbiodinium</taxon>
    </lineage>
</organism>
<gene>
    <name evidence="3" type="ORF">AK812_SmicGene2436</name>
</gene>
<feature type="region of interest" description="Disordered" evidence="1">
    <location>
        <begin position="257"/>
        <end position="293"/>
    </location>
</feature>